<feature type="transmembrane region" description="Helical" evidence="2">
    <location>
        <begin position="158"/>
        <end position="175"/>
    </location>
</feature>
<evidence type="ECO:0000256" key="1">
    <source>
        <dbReference type="ARBA" id="ARBA00022801"/>
    </source>
</evidence>
<sequence>MVKKLMMIKNWYLLISLSFLYALLSKWWLISALAHNHTSIVFLQGAKPVAAPAYYTFNNLFYTWLSVMSRPMYPLSFYNPINLIYVFPSIYSWILYECMFPWLGGLLFSIFIVVFIKYIEKINSSYFDITYVLFSGFIGGFIYETILLSPWLDIWTKAFVSLVPLILIFAMLALDKIKEGKFPIKCALFTAVAITFVYDIRITLASIIVIFILSILILFILDKKAYIEKSKRWVLFLSVVFIITGTMRILSAIIPMFSKTENPFGGFRTLTLPVIVGNYDLVSVFGLPFPLIKEYVMVYCIFLIFLTLILSSLLLIRDKYIKKTILFLMIPIVFVISVIWVYSPFKFIHKMLTEIVILGIDVGVMFRTPRFFITITGTLVSLIAGLLAYYIWKRKLKYLQALLVVFIVLIGGLNIYLNNNEQIKPLAQRVSILPKDYQDVYYELKQLVNESDVRVLYILRTGKYEVERPPWLKSICWGILEKSFNILTYFYYGRPMEYLYRFIMKEGIDGNTQPISTILSYLDVKYLIVTTDYKFKSMREKSIKIINYLSNSSYFEEKWNNTKIFIFEIKRPVNGHFYVSSCPFILISGGYSSLSTVINSGTLNNDNGILFSDQIIPLEALDKNKIGTITTVKGRDTINDLITQLVYWKKVNGIIVVPSKFTLGIDKSKWHPFFIANPHHGEWEVFYIWPFKGNVKYEFDFRNDWGFVGATKPGQKLDIPITIKEGRKYIILIRYLGNAEGGKFAIKINNNSLTTINTFDKTNSFKWALIQYDFPKKGEYSLTIKNIGGRNAINIILSIPEKEYYRAKQEVEKLLQNKTIIYLFEAESDLYRGDAKIIKDFNASNGEMLSFGKNDRAWQDVEMIKPGTYRLALKGMGEFRVRIGDEVFTLKPEGNFSYTPPFHLDKGDHRLEIAPLNVRNILQNPSFEDVFAGLPESWNIGNTKDFKIGFDRGYDGNYSLKVSTSTTGKRWSWIRSEPMDVEPGRDYLITTHMKYRNVKASHVKLEAYYPEENRWRQLTPFIPGGKSGTSAWQKYSAIIKIPENATEIRVVLNAGWVLDEGKGEAITWFDDISVIPLDEAPKLDVVWLYSTETNQTVEGLFEVKERPAEVVNYTKINPTLWKVKVNATKPFMLSFAEAYDPLWEARIYRDGVKVGTVKSIPLYSVINGFWINETGNLEIVIRYKPQDWFEIGLMISGLTFAGCIGYLFFDWRREKGDGWALKVQNRVKKFRWKLF</sequence>
<feature type="transmembrane region" description="Helical" evidence="2">
    <location>
        <begin position="48"/>
        <end position="65"/>
    </location>
</feature>
<evidence type="ECO:0000313" key="5">
    <source>
        <dbReference type="Proteomes" id="UP000030624"/>
    </source>
</evidence>
<feature type="transmembrane region" description="Helical" evidence="2">
    <location>
        <begin position="102"/>
        <end position="119"/>
    </location>
</feature>
<dbReference type="eggNOG" id="arCOG07813">
    <property type="taxonomic scope" value="Archaea"/>
</dbReference>
<keyword evidence="2" id="KW-0472">Membrane</keyword>
<dbReference type="Gene3D" id="2.60.120.260">
    <property type="entry name" value="Galactose-binding domain-like"/>
    <property type="match status" value="2"/>
</dbReference>
<feature type="transmembrane region" description="Helical" evidence="2">
    <location>
        <begin position="398"/>
        <end position="417"/>
    </location>
</feature>
<feature type="transmembrane region" description="Helical" evidence="2">
    <location>
        <begin position="204"/>
        <end position="221"/>
    </location>
</feature>
<feature type="transmembrane region" description="Helical" evidence="2">
    <location>
        <begin position="131"/>
        <end position="152"/>
    </location>
</feature>
<dbReference type="RefSeq" id="WP_148305902.1">
    <property type="nucleotide sequence ID" value="NZ_CP009552.1"/>
</dbReference>
<gene>
    <name evidence="4" type="ORF">GACE_2271</name>
</gene>
<dbReference type="AlphaFoldDB" id="A0A0A7GC02"/>
<keyword evidence="2" id="KW-0812">Transmembrane</keyword>
<dbReference type="EMBL" id="CP009552">
    <property type="protein sequence ID" value="AIY89559.1"/>
    <property type="molecule type" value="Genomic_DNA"/>
</dbReference>
<name>A0A0A7GC02_GEOAI</name>
<dbReference type="HOGENOM" id="CLU_267240_0_0_2"/>
<protein>
    <submittedName>
        <fullName evidence="4">Putative membrane protein</fullName>
    </submittedName>
</protein>
<evidence type="ECO:0000259" key="3">
    <source>
        <dbReference type="Pfam" id="PF02018"/>
    </source>
</evidence>
<dbReference type="KEGG" id="gac:GACE_2271"/>
<dbReference type="GO" id="GO:0016798">
    <property type="term" value="F:hydrolase activity, acting on glycosyl bonds"/>
    <property type="evidence" value="ECO:0007669"/>
    <property type="project" value="InterPro"/>
</dbReference>
<feature type="transmembrane region" description="Helical" evidence="2">
    <location>
        <begin position="182"/>
        <end position="198"/>
    </location>
</feature>
<dbReference type="eggNOG" id="arCOG07351">
    <property type="taxonomic scope" value="Archaea"/>
</dbReference>
<organism evidence="4 5">
    <name type="scientific">Geoglobus acetivorans</name>
    <dbReference type="NCBI Taxonomy" id="565033"/>
    <lineage>
        <taxon>Archaea</taxon>
        <taxon>Methanobacteriati</taxon>
        <taxon>Methanobacteriota</taxon>
        <taxon>Archaeoglobi</taxon>
        <taxon>Archaeoglobales</taxon>
        <taxon>Archaeoglobaceae</taxon>
        <taxon>Geoglobus</taxon>
    </lineage>
</organism>
<feature type="transmembrane region" description="Helical" evidence="2">
    <location>
        <begin position="233"/>
        <end position="257"/>
    </location>
</feature>
<feature type="domain" description="CBM-cenC" evidence="3">
    <location>
        <begin position="920"/>
        <end position="1055"/>
    </location>
</feature>
<dbReference type="Proteomes" id="UP000030624">
    <property type="component" value="Chromosome"/>
</dbReference>
<feature type="transmembrane region" description="Helical" evidence="2">
    <location>
        <begin position="325"/>
        <end position="343"/>
    </location>
</feature>
<dbReference type="Pfam" id="PF02018">
    <property type="entry name" value="CBM_4_9"/>
    <property type="match status" value="1"/>
</dbReference>
<dbReference type="InterPro" id="IPR003305">
    <property type="entry name" value="CenC_carb-bd"/>
</dbReference>
<dbReference type="STRING" id="565033.GACE_2271"/>
<feature type="transmembrane region" description="Helical" evidence="2">
    <location>
        <begin position="371"/>
        <end position="391"/>
    </location>
</feature>
<accession>A0A0A7GC02</accession>
<feature type="transmembrane region" description="Helical" evidence="2">
    <location>
        <begin position="77"/>
        <end position="96"/>
    </location>
</feature>
<feature type="transmembrane region" description="Helical" evidence="2">
    <location>
        <begin position="296"/>
        <end position="316"/>
    </location>
</feature>
<dbReference type="GeneID" id="24797108"/>
<keyword evidence="1" id="KW-0378">Hydrolase</keyword>
<evidence type="ECO:0000313" key="4">
    <source>
        <dbReference type="EMBL" id="AIY89559.1"/>
    </source>
</evidence>
<reference evidence="4 5" key="1">
    <citation type="journal article" date="2015" name="Appl. Environ. Microbiol.">
        <title>The Geoglobus acetivorans genome: Fe(III) reduction, acetate utilization, autotrophic growth, and degradation of aromatic compounds in a hyperthermophilic archaeon.</title>
        <authorList>
            <person name="Mardanov A.V."/>
            <person name="Slododkina G.B."/>
            <person name="Slobodkin A.I."/>
            <person name="Beletsky A.V."/>
            <person name="Gavrilov S.N."/>
            <person name="Kublanov I.V."/>
            <person name="Bonch-Osmolovskaya E.A."/>
            <person name="Skryabin K.G."/>
            <person name="Ravin N.V."/>
        </authorList>
    </citation>
    <scope>NUCLEOTIDE SEQUENCE [LARGE SCALE GENOMIC DNA]</scope>
    <source>
        <strain evidence="4 5">SBH6</strain>
    </source>
</reference>
<evidence type="ECO:0000256" key="2">
    <source>
        <dbReference type="SAM" id="Phobius"/>
    </source>
</evidence>
<keyword evidence="2" id="KW-1133">Transmembrane helix</keyword>
<feature type="transmembrane region" description="Helical" evidence="2">
    <location>
        <begin position="1188"/>
        <end position="1209"/>
    </location>
</feature>
<proteinExistence type="predicted"/>